<evidence type="ECO:0000259" key="1">
    <source>
        <dbReference type="SMART" id="SM00670"/>
    </source>
</evidence>
<evidence type="ECO:0000313" key="2">
    <source>
        <dbReference type="EMBL" id="OGZ71012.1"/>
    </source>
</evidence>
<dbReference type="Gene3D" id="3.40.50.1010">
    <property type="entry name" value="5'-nuclease"/>
    <property type="match status" value="1"/>
</dbReference>
<dbReference type="Proteomes" id="UP000176308">
    <property type="component" value="Unassembled WGS sequence"/>
</dbReference>
<dbReference type="AlphaFoldDB" id="A0A1G2I886"/>
<feature type="domain" description="PIN" evidence="1">
    <location>
        <begin position="1"/>
        <end position="119"/>
    </location>
</feature>
<dbReference type="InterPro" id="IPR029060">
    <property type="entry name" value="PIN-like_dom_sf"/>
</dbReference>
<dbReference type="EMBL" id="MHOX01000019">
    <property type="protein sequence ID" value="OGZ71012.1"/>
    <property type="molecule type" value="Genomic_DNA"/>
</dbReference>
<dbReference type="InterPro" id="IPR002716">
    <property type="entry name" value="PIN_dom"/>
</dbReference>
<proteinExistence type="predicted"/>
<reference evidence="2 3" key="1">
    <citation type="journal article" date="2016" name="Nat. Commun.">
        <title>Thousands of microbial genomes shed light on interconnected biogeochemical processes in an aquifer system.</title>
        <authorList>
            <person name="Anantharaman K."/>
            <person name="Brown C.T."/>
            <person name="Hug L.A."/>
            <person name="Sharon I."/>
            <person name="Castelle C.J."/>
            <person name="Probst A.J."/>
            <person name="Thomas B.C."/>
            <person name="Singh A."/>
            <person name="Wilkins M.J."/>
            <person name="Karaoz U."/>
            <person name="Brodie E.L."/>
            <person name="Williams K.H."/>
            <person name="Hubbard S.S."/>
            <person name="Banfield J.F."/>
        </authorList>
    </citation>
    <scope>NUCLEOTIDE SEQUENCE [LARGE SCALE GENOMIC DNA]</scope>
</reference>
<accession>A0A1G2I886</accession>
<gene>
    <name evidence="2" type="ORF">A2904_01495</name>
</gene>
<protein>
    <recommendedName>
        <fullName evidence="1">PIN domain-containing protein</fullName>
    </recommendedName>
</protein>
<dbReference type="Pfam" id="PF10130">
    <property type="entry name" value="PIN_2"/>
    <property type="match status" value="1"/>
</dbReference>
<comment type="caution">
    <text evidence="2">The sequence shown here is derived from an EMBL/GenBank/DDBJ whole genome shotgun (WGS) entry which is preliminary data.</text>
</comment>
<name>A0A1G2I886_9BACT</name>
<evidence type="ECO:0000313" key="3">
    <source>
        <dbReference type="Proteomes" id="UP000176308"/>
    </source>
</evidence>
<organism evidence="2 3">
    <name type="scientific">Candidatus Staskawiczbacteria bacterium RIFCSPLOWO2_01_FULL_33_9</name>
    <dbReference type="NCBI Taxonomy" id="1802211"/>
    <lineage>
        <taxon>Bacteria</taxon>
        <taxon>Candidatus Staskawicziibacteriota</taxon>
    </lineage>
</organism>
<dbReference type="SUPFAM" id="SSF88723">
    <property type="entry name" value="PIN domain-like"/>
    <property type="match status" value="1"/>
</dbReference>
<dbReference type="SMART" id="SM00670">
    <property type="entry name" value="PINc"/>
    <property type="match status" value="1"/>
</dbReference>
<sequence length="142" mass="16251">MLLVVDVNVIFSALVNKGEPFRVFEINSILKKFEFIVPEFLFSEIGKRMDKLLLQTKLTKEQLAESFSFIKEQLKPISYSEFIDKIPEAAKINIKDAHYLALASKFKCCIFSGDKGLKKQTLIKIYSPREILNILESSSSIL</sequence>